<dbReference type="InterPro" id="IPR006439">
    <property type="entry name" value="HAD-SF_hydro_IA"/>
</dbReference>
<evidence type="ECO:0000256" key="4">
    <source>
        <dbReference type="ARBA" id="ARBA00022801"/>
    </source>
</evidence>
<name>A0A7D5KFQ1_9EURY</name>
<dbReference type="Gene3D" id="3.40.50.1000">
    <property type="entry name" value="HAD superfamily/HAD-like"/>
    <property type="match status" value="1"/>
</dbReference>
<evidence type="ECO:0000256" key="5">
    <source>
        <dbReference type="ARBA" id="ARBA00022842"/>
    </source>
</evidence>
<accession>A0A7D5KFQ1</accession>
<dbReference type="PRINTS" id="PR00413">
    <property type="entry name" value="HADHALOGNASE"/>
</dbReference>
<dbReference type="GO" id="GO:0016791">
    <property type="term" value="F:phosphatase activity"/>
    <property type="evidence" value="ECO:0007669"/>
    <property type="project" value="TreeGrafter"/>
</dbReference>
<comment type="cofactor">
    <cofactor evidence="1">
        <name>Mg(2+)</name>
        <dbReference type="ChEBI" id="CHEBI:18420"/>
    </cofactor>
</comment>
<dbReference type="InterPro" id="IPR051400">
    <property type="entry name" value="HAD-like_hydrolase"/>
</dbReference>
<comment type="similarity">
    <text evidence="2">Belongs to the HAD-like hydrolase superfamily.</text>
</comment>
<evidence type="ECO:0000256" key="3">
    <source>
        <dbReference type="ARBA" id="ARBA00022723"/>
    </source>
</evidence>
<evidence type="ECO:0000256" key="2">
    <source>
        <dbReference type="ARBA" id="ARBA00007958"/>
    </source>
</evidence>
<dbReference type="KEGG" id="halg:HUG10_17300"/>
<keyword evidence="3" id="KW-0479">Metal-binding</keyword>
<keyword evidence="4 6" id="KW-0378">Hydrolase</keyword>
<evidence type="ECO:0000313" key="7">
    <source>
        <dbReference type="Proteomes" id="UP000509750"/>
    </source>
</evidence>
<dbReference type="Gene3D" id="1.10.150.520">
    <property type="match status" value="1"/>
</dbReference>
<dbReference type="Proteomes" id="UP000509750">
    <property type="component" value="Chromosome"/>
</dbReference>
<dbReference type="GeneID" id="56030627"/>
<dbReference type="SUPFAM" id="SSF56784">
    <property type="entry name" value="HAD-like"/>
    <property type="match status" value="1"/>
</dbReference>
<dbReference type="Pfam" id="PF00702">
    <property type="entry name" value="Hydrolase"/>
    <property type="match status" value="1"/>
</dbReference>
<reference evidence="6 7" key="1">
    <citation type="submission" date="2020-07" db="EMBL/GenBank/DDBJ databases">
        <title>Gai3-2, isolated from salt lake.</title>
        <authorList>
            <person name="Cui H."/>
            <person name="Shi X."/>
        </authorList>
    </citation>
    <scope>NUCLEOTIDE SEQUENCE [LARGE SCALE GENOMIC DNA]</scope>
    <source>
        <strain evidence="6 7">Gai3-2</strain>
    </source>
</reference>
<protein>
    <submittedName>
        <fullName evidence="6">HAD family hydrolase</fullName>
    </submittedName>
</protein>
<dbReference type="AlphaFoldDB" id="A0A7D5KFQ1"/>
<dbReference type="SFLD" id="SFLDG01129">
    <property type="entry name" value="C1.5:_HAD__Beta-PGM__Phosphata"/>
    <property type="match status" value="1"/>
</dbReference>
<dbReference type="PANTHER" id="PTHR46470">
    <property type="entry name" value="N-ACYLNEURAMINATE-9-PHOSPHATASE"/>
    <property type="match status" value="1"/>
</dbReference>
<dbReference type="InterPro" id="IPR036412">
    <property type="entry name" value="HAD-like_sf"/>
</dbReference>
<evidence type="ECO:0000313" key="6">
    <source>
        <dbReference type="EMBL" id="QLG29177.1"/>
    </source>
</evidence>
<dbReference type="SFLD" id="SFLDS00003">
    <property type="entry name" value="Haloacid_Dehalogenase"/>
    <property type="match status" value="1"/>
</dbReference>
<dbReference type="OrthoDB" id="27736at2157"/>
<dbReference type="NCBIfam" id="TIGR01549">
    <property type="entry name" value="HAD-SF-IA-v1"/>
    <property type="match status" value="1"/>
</dbReference>
<gene>
    <name evidence="6" type="ORF">HUG10_17300</name>
</gene>
<dbReference type="InterPro" id="IPR023214">
    <property type="entry name" value="HAD_sf"/>
</dbReference>
<evidence type="ECO:0000256" key="1">
    <source>
        <dbReference type="ARBA" id="ARBA00001946"/>
    </source>
</evidence>
<dbReference type="PANTHER" id="PTHR46470:SF2">
    <property type="entry name" value="GLYCERALDEHYDE 3-PHOSPHATE PHOSPHATASE"/>
    <property type="match status" value="1"/>
</dbReference>
<sequence>MTYEAVFLDLDDTLYPYPPCNEAGKRAAFETFLELGYDLDREGFEALYQEGRRAVKRELSGTASAHERFLYFKRAIDLHAGTHRSEHALRLGEAYWDAYVDEMTLFDGVAETLATLQDAGVDVAVVTNLTTRIQLKKLHRLDLDRHVDLLLTSEETGREKPSSVMFTLPLARLDRRPGEVLMVGDDVEADLEGANAVGLGTAAFNGPDDVADLPERCRPDHTITDFTDLTEVVL</sequence>
<keyword evidence="5" id="KW-0460">Magnesium</keyword>
<dbReference type="GO" id="GO:0046872">
    <property type="term" value="F:metal ion binding"/>
    <property type="evidence" value="ECO:0007669"/>
    <property type="project" value="UniProtKB-KW"/>
</dbReference>
<keyword evidence="7" id="KW-1185">Reference proteome</keyword>
<dbReference type="EMBL" id="CP058529">
    <property type="protein sequence ID" value="QLG29177.1"/>
    <property type="molecule type" value="Genomic_DNA"/>
</dbReference>
<proteinExistence type="inferred from homology"/>
<dbReference type="GO" id="GO:0044281">
    <property type="term" value="P:small molecule metabolic process"/>
    <property type="evidence" value="ECO:0007669"/>
    <property type="project" value="UniProtKB-ARBA"/>
</dbReference>
<dbReference type="RefSeq" id="WP_179170751.1">
    <property type="nucleotide sequence ID" value="NZ_CP058529.1"/>
</dbReference>
<organism evidence="6 7">
    <name type="scientific">Halorarum halophilum</name>
    <dbReference type="NCBI Taxonomy" id="2743090"/>
    <lineage>
        <taxon>Archaea</taxon>
        <taxon>Methanobacteriati</taxon>
        <taxon>Methanobacteriota</taxon>
        <taxon>Stenosarchaea group</taxon>
        <taxon>Halobacteria</taxon>
        <taxon>Halobacteriales</taxon>
        <taxon>Haloferacaceae</taxon>
        <taxon>Halorarum</taxon>
    </lineage>
</organism>